<evidence type="ECO:0000313" key="9">
    <source>
        <dbReference type="EMBL" id="QXU58338.1"/>
    </source>
</evidence>
<dbReference type="AlphaFoldDB" id="A0A8F7CB96"/>
<name>A0A8F7CB96_9LILI</name>
<dbReference type="GeneID" id="72509637"/>
<comment type="subunit">
    <text evidence="8">PSII is composed of 1 copy each of membrane proteins PsbA, PsbB, PsbC, PsbD, PsbE, PsbF, PsbH, PsbI, PsbJ, PsbK, PsbL, PsbM, PsbT, PsbX, PsbY, PsbZ, Psb30/Ycf12, at least 3 peripheral proteins of the oxygen-evolving complex and a large number of cofactors. It forms dimeric complexes.</text>
</comment>
<accession>A0A8F7CB96</accession>
<evidence type="ECO:0000256" key="8">
    <source>
        <dbReference type="HAMAP-Rule" id="MF_00438"/>
    </source>
</evidence>
<keyword evidence="10" id="KW-0150">Chloroplast</keyword>
<dbReference type="RefSeq" id="YP_010374902.1">
    <property type="nucleotide sequence ID" value="NC_063308.1"/>
</dbReference>
<geneLocation type="chloroplast" evidence="10"/>
<evidence type="ECO:0000256" key="1">
    <source>
        <dbReference type="ARBA" id="ARBA00004167"/>
    </source>
</evidence>
<protein>
    <recommendedName>
        <fullName evidence="8">Photosystem II reaction center protein M</fullName>
        <shortName evidence="8">PSII-M</shortName>
    </recommendedName>
</protein>
<dbReference type="InterPro" id="IPR037269">
    <property type="entry name" value="PSII_PsbM_sf"/>
</dbReference>
<evidence type="ECO:0000256" key="5">
    <source>
        <dbReference type="ARBA" id="ARBA00022989"/>
    </source>
</evidence>
<dbReference type="PANTHER" id="PTHR35774:SF1">
    <property type="entry name" value="PHOTOSYSTEM II REACTION CENTER PROTEIN M"/>
    <property type="match status" value="1"/>
</dbReference>
<proteinExistence type="inferred from homology"/>
<evidence type="ECO:0000256" key="6">
    <source>
        <dbReference type="ARBA" id="ARBA00023136"/>
    </source>
</evidence>
<dbReference type="GO" id="GO:0019684">
    <property type="term" value="P:photosynthesis, light reaction"/>
    <property type="evidence" value="ECO:0007669"/>
    <property type="project" value="InterPro"/>
</dbReference>
<keyword evidence="7 8" id="KW-0604">Photosystem II</keyword>
<keyword evidence="8" id="KW-0793">Thylakoid</keyword>
<dbReference type="PANTHER" id="PTHR35774">
    <property type="entry name" value="PHOTOSYSTEM II REACTION CENTER PROTEIN M"/>
    <property type="match status" value="1"/>
</dbReference>
<sequence length="90" mass="10337">MNRFDRVDIVIHNIDLILYHQNAIHPIEFRVTGIKFLISMGLDPELLQSKVKNNEIMEVNILAFIATALFILVPTAFLLIIYVKTVSQND</sequence>
<dbReference type="InterPro" id="IPR007826">
    <property type="entry name" value="PSII_PsbM"/>
</dbReference>
<organism evidence="10">
    <name type="scientific">Pontederia elata</name>
    <dbReference type="NCBI Taxonomy" id="2725876"/>
    <lineage>
        <taxon>Eukaryota</taxon>
        <taxon>Viridiplantae</taxon>
        <taxon>Streptophyta</taxon>
        <taxon>Embryophyta</taxon>
        <taxon>Tracheophyta</taxon>
        <taxon>Spermatophyta</taxon>
        <taxon>Magnoliopsida</taxon>
        <taxon>Liliopsida</taxon>
        <taxon>Commelinales</taxon>
        <taxon>Pontederiaceae</taxon>
        <taxon>Pontederia</taxon>
        <taxon>Pontederia subgen. Monochoria</taxon>
    </lineage>
</organism>
<comment type="function">
    <text evidence="8">One of the components of the core complex of photosystem II (PSII). PSII is a light-driven water:plastoquinone oxidoreductase that uses light energy to abstract electrons from H(2)O, generating O(2) and a proton gradient subsequently used for ATP formation. It consists of a core antenna complex that captures photons, and an electron transfer chain that converts photonic excitation into a charge separation. This subunit is found at the monomer-monomer interface.</text>
</comment>
<dbReference type="SUPFAM" id="SSF161033">
    <property type="entry name" value="Photosystem II reaction center protein M, PsbM"/>
    <property type="match status" value="1"/>
</dbReference>
<evidence type="ECO:0000256" key="7">
    <source>
        <dbReference type="ARBA" id="ARBA00023276"/>
    </source>
</evidence>
<keyword evidence="5 8" id="KW-1133">Transmembrane helix</keyword>
<keyword evidence="4 8" id="KW-0812">Transmembrane</keyword>
<reference evidence="10" key="1">
    <citation type="submission" date="2019-11" db="EMBL/GenBank/DDBJ databases">
        <title>phylogenomics analysis of the genus Monochoria.</title>
        <authorList>
            <person name="Li Z.-Z."/>
        </authorList>
    </citation>
    <scope>NUCLEOTIDE SEQUENCE</scope>
    <source>
        <strain evidence="9">HN30</strain>
        <strain evidence="10">WGX2</strain>
    </source>
</reference>
<dbReference type="Pfam" id="PF05151">
    <property type="entry name" value="PsbM"/>
    <property type="match status" value="1"/>
</dbReference>
<feature type="transmembrane region" description="Helical" evidence="8">
    <location>
        <begin position="59"/>
        <end position="83"/>
    </location>
</feature>
<dbReference type="HAMAP" id="MF_00438">
    <property type="entry name" value="PSII_PsbM"/>
    <property type="match status" value="1"/>
</dbReference>
<keyword evidence="3 8" id="KW-0602">Photosynthesis</keyword>
<comment type="subcellular location">
    <subcellularLocation>
        <location evidence="1">Membrane</location>
        <topology evidence="1">Single-pass membrane protein</topology>
    </subcellularLocation>
    <subcellularLocation>
        <location evidence="8">Plastid</location>
        <location evidence="8">Chloroplast thylakoid membrane</location>
        <topology evidence="8">Single-pass membrane protein</topology>
    </subcellularLocation>
</comment>
<evidence type="ECO:0000256" key="3">
    <source>
        <dbReference type="ARBA" id="ARBA00022531"/>
    </source>
</evidence>
<evidence type="ECO:0000256" key="4">
    <source>
        <dbReference type="ARBA" id="ARBA00022692"/>
    </source>
</evidence>
<dbReference type="EMBL" id="MN750352">
    <property type="protein sequence ID" value="QXU58424.1"/>
    <property type="molecule type" value="Genomic_DNA"/>
</dbReference>
<keyword evidence="2 8" id="KW-0674">Reaction center</keyword>
<dbReference type="NCBIfam" id="TIGR03038">
    <property type="entry name" value="PS_II_psbM"/>
    <property type="match status" value="1"/>
</dbReference>
<dbReference type="EMBL" id="MN750351">
    <property type="protein sequence ID" value="QXU58338.1"/>
    <property type="molecule type" value="Genomic_DNA"/>
</dbReference>
<dbReference type="GO" id="GO:0009523">
    <property type="term" value="C:photosystem II"/>
    <property type="evidence" value="ECO:0007669"/>
    <property type="project" value="UniProtKB-KW"/>
</dbReference>
<keyword evidence="10" id="KW-0934">Plastid</keyword>
<keyword evidence="6 8" id="KW-0472">Membrane</keyword>
<comment type="similarity">
    <text evidence="8">Belongs to the PsbM family.</text>
</comment>
<dbReference type="GO" id="GO:0009535">
    <property type="term" value="C:chloroplast thylakoid membrane"/>
    <property type="evidence" value="ECO:0007669"/>
    <property type="project" value="UniProtKB-SubCell"/>
</dbReference>
<evidence type="ECO:0000256" key="2">
    <source>
        <dbReference type="ARBA" id="ARBA00022469"/>
    </source>
</evidence>
<evidence type="ECO:0000313" key="10">
    <source>
        <dbReference type="EMBL" id="QXU58424.1"/>
    </source>
</evidence>
<gene>
    <name evidence="8 10" type="primary">psbM</name>
</gene>